<dbReference type="PRINTS" id="PR00725">
    <property type="entry name" value="DADACBPTASE1"/>
</dbReference>
<keyword evidence="10" id="KW-0961">Cell wall biogenesis/degradation</keyword>
<evidence type="ECO:0000259" key="15">
    <source>
        <dbReference type="Pfam" id="PF00768"/>
    </source>
</evidence>
<feature type="active site" evidence="12">
    <location>
        <position position="115"/>
    </location>
</feature>
<dbReference type="HOGENOM" id="CLU_027070_7_0_9"/>
<accession>A0A0B6APK3</accession>
<protein>
    <recommendedName>
        <fullName evidence="3">serine-type D-Ala-D-Ala carboxypeptidase</fullName>
        <ecNumber evidence="3">3.4.16.4</ecNumber>
    </recommendedName>
</protein>
<dbReference type="Gene3D" id="2.30.140.30">
    <property type="match status" value="1"/>
</dbReference>
<keyword evidence="6" id="KW-0732">Signal</keyword>
<feature type="domain" description="Peptidase S11 D-Ala-D-Ala carboxypeptidase A C-terminal" evidence="16">
    <location>
        <begin position="271"/>
        <end position="357"/>
    </location>
</feature>
<dbReference type="GO" id="GO:0008360">
    <property type="term" value="P:regulation of cell shape"/>
    <property type="evidence" value="ECO:0007669"/>
    <property type="project" value="UniProtKB-KW"/>
</dbReference>
<dbReference type="GO" id="GO:0009252">
    <property type="term" value="P:peptidoglycan biosynthetic process"/>
    <property type="evidence" value="ECO:0007669"/>
    <property type="project" value="UniProtKB-UniPathway"/>
</dbReference>
<keyword evidence="5" id="KW-0645">Protease</keyword>
<dbReference type="KEGG" id="bmeg:BG04_1293"/>
<keyword evidence="9" id="KW-0573">Peptidoglycan synthesis</keyword>
<dbReference type="GO" id="GO:0071555">
    <property type="term" value="P:cell wall organization"/>
    <property type="evidence" value="ECO:0007669"/>
    <property type="project" value="UniProtKB-KW"/>
</dbReference>
<sequence>MKRSKKSIIYLFIVLLCLSGWPSISSAAGSVSAHSAILMEQKSGRVLYAKNADQVSRIASITKIMTAILAIESGKINKTVTVSHSAVGVEGSSVYLVEGEKIKLKDLVYGLMLRSGNDAAVAIAESVGGSEDGFVYLMNKKAEEIGMTNTTFQNPHGLDDHENHRSTAHDMALLMRYAMNNKIFKEISGTKVYRMKHPEEKWDRVWKNKNKLLTTLYAYCTGGKTGYTKLAKRTLVTTATKDGMDLIAVTINAPDDWNDHISMYENAFDKYDMTSLASKGELADIKNSFYKDQLYIKRNVVYPLTKKEQSSVEVKTTLIQPKKQWKETGEVPNVVGKLDIYRSGETIDSVPIYFEKQSEQQKGFFDKVKRLMFIQSGAKTDG</sequence>
<organism evidence="17 18">
    <name type="scientific">Priestia megaterium (strain ATCC 14581 / DSM 32 / CCUG 1817 / JCM 2506 / NBRC 15308 / NCIMB 9376 / NCTC 10342 / NRRL B-14308 / VKM B-512 / Ford 19)</name>
    <name type="common">Bacillus megaterium</name>
    <dbReference type="NCBI Taxonomy" id="1348623"/>
    <lineage>
        <taxon>Bacteria</taxon>
        <taxon>Bacillati</taxon>
        <taxon>Bacillota</taxon>
        <taxon>Bacilli</taxon>
        <taxon>Bacillales</taxon>
        <taxon>Bacillaceae</taxon>
        <taxon>Priestia</taxon>
    </lineage>
</organism>
<comment type="similarity">
    <text evidence="2 14">Belongs to the peptidase S11 family.</text>
</comment>
<dbReference type="InterPro" id="IPR012338">
    <property type="entry name" value="Beta-lactam/transpept-like"/>
</dbReference>
<evidence type="ECO:0000256" key="6">
    <source>
        <dbReference type="ARBA" id="ARBA00022729"/>
    </source>
</evidence>
<dbReference type="InterPro" id="IPR018044">
    <property type="entry name" value="Peptidase_S11"/>
</dbReference>
<gene>
    <name evidence="17" type="primary">dacB</name>
    <name evidence="17" type="ORF">BG04_1293</name>
</gene>
<evidence type="ECO:0000256" key="3">
    <source>
        <dbReference type="ARBA" id="ARBA00012448"/>
    </source>
</evidence>
<dbReference type="UniPathway" id="UPA00219"/>
<evidence type="ECO:0000256" key="4">
    <source>
        <dbReference type="ARBA" id="ARBA00022645"/>
    </source>
</evidence>
<feature type="binding site" evidence="13">
    <location>
        <position position="224"/>
    </location>
    <ligand>
        <name>substrate</name>
    </ligand>
</feature>
<evidence type="ECO:0000313" key="17">
    <source>
        <dbReference type="EMBL" id="AJI22568.1"/>
    </source>
</evidence>
<evidence type="ECO:0000256" key="8">
    <source>
        <dbReference type="ARBA" id="ARBA00022960"/>
    </source>
</evidence>
<evidence type="ECO:0000256" key="13">
    <source>
        <dbReference type="PIRSR" id="PIRSR618044-2"/>
    </source>
</evidence>
<dbReference type="InterPro" id="IPR001967">
    <property type="entry name" value="Peptidase_S11_N"/>
</dbReference>
<keyword evidence="8" id="KW-0133">Cell shape</keyword>
<dbReference type="PANTHER" id="PTHR21581:SF33">
    <property type="entry name" value="D-ALANYL-D-ALANINE CARBOXYPEPTIDASE DACB"/>
    <property type="match status" value="1"/>
</dbReference>
<dbReference type="GO" id="GO:0006508">
    <property type="term" value="P:proteolysis"/>
    <property type="evidence" value="ECO:0007669"/>
    <property type="project" value="UniProtKB-KW"/>
</dbReference>
<evidence type="ECO:0000259" key="16">
    <source>
        <dbReference type="Pfam" id="PF07943"/>
    </source>
</evidence>
<feature type="active site" description="Acyl-ester intermediate" evidence="12">
    <location>
        <position position="60"/>
    </location>
</feature>
<name>A0A0B6APK3_PRIM2</name>
<evidence type="ECO:0000256" key="1">
    <source>
        <dbReference type="ARBA" id="ARBA00004752"/>
    </source>
</evidence>
<dbReference type="Pfam" id="PF00768">
    <property type="entry name" value="Peptidase_S11"/>
    <property type="match status" value="1"/>
</dbReference>
<evidence type="ECO:0000256" key="14">
    <source>
        <dbReference type="RuleBase" id="RU004016"/>
    </source>
</evidence>
<comment type="pathway">
    <text evidence="1">Cell wall biogenesis; peptidoglycan biosynthesis.</text>
</comment>
<evidence type="ECO:0000256" key="12">
    <source>
        <dbReference type="PIRSR" id="PIRSR618044-1"/>
    </source>
</evidence>
<feature type="domain" description="Peptidase S11 D-alanyl-D-alanine carboxypeptidase A N-terminal" evidence="15">
    <location>
        <begin position="28"/>
        <end position="254"/>
    </location>
</feature>
<evidence type="ECO:0000256" key="2">
    <source>
        <dbReference type="ARBA" id="ARBA00007164"/>
    </source>
</evidence>
<dbReference type="PANTHER" id="PTHR21581">
    <property type="entry name" value="D-ALANYL-D-ALANINE CARBOXYPEPTIDASE"/>
    <property type="match status" value="1"/>
</dbReference>
<dbReference type="RefSeq" id="WP_034649021.1">
    <property type="nucleotide sequence ID" value="NZ_BCVB01000001.1"/>
</dbReference>
<evidence type="ECO:0000256" key="11">
    <source>
        <dbReference type="ARBA" id="ARBA00034000"/>
    </source>
</evidence>
<dbReference type="GO" id="GO:0009002">
    <property type="term" value="F:serine-type D-Ala-D-Ala carboxypeptidase activity"/>
    <property type="evidence" value="ECO:0007669"/>
    <property type="project" value="UniProtKB-EC"/>
</dbReference>
<dbReference type="EMBL" id="CP009920">
    <property type="protein sequence ID" value="AJI22568.1"/>
    <property type="molecule type" value="Genomic_DNA"/>
</dbReference>
<evidence type="ECO:0000256" key="7">
    <source>
        <dbReference type="ARBA" id="ARBA00022801"/>
    </source>
</evidence>
<dbReference type="Gene3D" id="3.40.710.10">
    <property type="entry name" value="DD-peptidase/beta-lactamase superfamily"/>
    <property type="match status" value="1"/>
</dbReference>
<dbReference type="Pfam" id="PF07943">
    <property type="entry name" value="PBP5_C"/>
    <property type="match status" value="1"/>
</dbReference>
<keyword evidence="4 17" id="KW-0121">Carboxypeptidase</keyword>
<dbReference type="InterPro" id="IPR012907">
    <property type="entry name" value="Peptidase_S11_C"/>
</dbReference>
<proteinExistence type="inferred from homology"/>
<evidence type="ECO:0000256" key="10">
    <source>
        <dbReference type="ARBA" id="ARBA00023316"/>
    </source>
</evidence>
<evidence type="ECO:0000313" key="18">
    <source>
        <dbReference type="Proteomes" id="UP000031829"/>
    </source>
</evidence>
<dbReference type="EC" id="3.4.16.4" evidence="3"/>
<comment type="catalytic activity">
    <reaction evidence="11">
        <text>Preferential cleavage: (Ac)2-L-Lys-D-Ala-|-D-Ala. Also transpeptidation of peptidyl-alanyl moieties that are N-acyl substituents of D-alanine.</text>
        <dbReference type="EC" id="3.4.16.4"/>
    </reaction>
</comment>
<keyword evidence="7 17" id="KW-0378">Hydrolase</keyword>
<dbReference type="Proteomes" id="UP000031829">
    <property type="component" value="Chromosome"/>
</dbReference>
<dbReference type="SUPFAM" id="SSF56601">
    <property type="entry name" value="beta-lactamase/transpeptidase-like"/>
    <property type="match status" value="1"/>
</dbReference>
<reference evidence="17 18" key="1">
    <citation type="journal article" date="2015" name="Genome Announc.">
        <title>Complete genome sequences for 35 biothreat assay-relevant bacillus species.</title>
        <authorList>
            <person name="Johnson S.L."/>
            <person name="Daligault H.E."/>
            <person name="Davenport K.W."/>
            <person name="Jaissle J."/>
            <person name="Frey K.G."/>
            <person name="Ladner J.T."/>
            <person name="Broomall S.M."/>
            <person name="Bishop-Lilly K.A."/>
            <person name="Bruce D.C."/>
            <person name="Gibbons H.S."/>
            <person name="Coyne S.R."/>
            <person name="Lo C.C."/>
            <person name="Meincke L."/>
            <person name="Munk A.C."/>
            <person name="Koroleva G.I."/>
            <person name="Rosenzweig C.N."/>
            <person name="Palacios G.F."/>
            <person name="Redden C.L."/>
            <person name="Minogue T.D."/>
            <person name="Chain P.S."/>
        </authorList>
    </citation>
    <scope>NUCLEOTIDE SEQUENCE [LARGE SCALE GENOMIC DNA]</scope>
    <source>
        <strain evidence="18">ATCC 14581 / DSM 32 / JCM 2506 / NBRC 15308 / NCIMB 9376 / NCTC 10342 / NRRL B-14308 / VKM B-512</strain>
    </source>
</reference>
<feature type="active site" description="Proton acceptor" evidence="12">
    <location>
        <position position="63"/>
    </location>
</feature>
<dbReference type="AlphaFoldDB" id="A0A0B6APK3"/>
<dbReference type="GeneID" id="93644768"/>
<evidence type="ECO:0000256" key="5">
    <source>
        <dbReference type="ARBA" id="ARBA00022670"/>
    </source>
</evidence>
<evidence type="ECO:0000256" key="9">
    <source>
        <dbReference type="ARBA" id="ARBA00022984"/>
    </source>
</evidence>